<feature type="region of interest" description="Disordered" evidence="1">
    <location>
        <begin position="1"/>
        <end position="23"/>
    </location>
</feature>
<evidence type="ECO:0000313" key="3">
    <source>
        <dbReference type="EMBL" id="CAE0817956.1"/>
    </source>
</evidence>
<feature type="compositionally biased region" description="Polar residues" evidence="1">
    <location>
        <begin position="307"/>
        <end position="317"/>
    </location>
</feature>
<proteinExistence type="predicted"/>
<dbReference type="EMBL" id="HBJA01083439">
    <property type="protein sequence ID" value="CAE0817956.1"/>
    <property type="molecule type" value="Transcribed_RNA"/>
</dbReference>
<evidence type="ECO:0000313" key="2">
    <source>
        <dbReference type="EMBL" id="CAE0817955.1"/>
    </source>
</evidence>
<feature type="region of interest" description="Disordered" evidence="1">
    <location>
        <begin position="204"/>
        <end position="247"/>
    </location>
</feature>
<feature type="region of interest" description="Disordered" evidence="1">
    <location>
        <begin position="299"/>
        <end position="319"/>
    </location>
</feature>
<feature type="compositionally biased region" description="Polar residues" evidence="1">
    <location>
        <begin position="87"/>
        <end position="98"/>
    </location>
</feature>
<dbReference type="AlphaFoldDB" id="A0A6T2BYL1"/>
<gene>
    <name evidence="2" type="ORF">EGYM00163_LOCUS29123</name>
    <name evidence="3" type="ORF">EGYM00163_LOCUS29124</name>
</gene>
<organism evidence="3">
    <name type="scientific">Eutreptiella gymnastica</name>
    <dbReference type="NCBI Taxonomy" id="73025"/>
    <lineage>
        <taxon>Eukaryota</taxon>
        <taxon>Discoba</taxon>
        <taxon>Euglenozoa</taxon>
        <taxon>Euglenida</taxon>
        <taxon>Spirocuta</taxon>
        <taxon>Euglenophyceae</taxon>
        <taxon>Eutreptiales</taxon>
        <taxon>Eutreptiaceae</taxon>
        <taxon>Eutreptiella</taxon>
    </lineage>
</organism>
<accession>A0A6T2BYL1</accession>
<dbReference type="EMBL" id="HBJA01083438">
    <property type="protein sequence ID" value="CAE0817955.1"/>
    <property type="molecule type" value="Transcribed_RNA"/>
</dbReference>
<feature type="region of interest" description="Disordered" evidence="1">
    <location>
        <begin position="87"/>
        <end position="109"/>
    </location>
</feature>
<evidence type="ECO:0000256" key="1">
    <source>
        <dbReference type="SAM" id="MobiDB-lite"/>
    </source>
</evidence>
<protein>
    <submittedName>
        <fullName evidence="3">Uncharacterized protein</fullName>
    </submittedName>
</protein>
<sequence>MPIMDPKPLTAHLPPDSKAGTHDPLQRLVDKVRFAFTKSETPKIVHNSPIKQLFALDHGIKISRSTGPHAAQSQSCMLRDLGSALTSEGPTLATQPTGAMSPDSLRGWSAEASTSPAKQVRLATRWSPEKVNTPPRTPLQVRATPKIIDRPAAVARSSRQGATAVGGAVGLLRRILSPSKILFTDDEGAAPLYTRCSSMLAFEGGDAEPPSLTRSPTAATPKTELYRPGPGSGSPPRSIDPLPAPSPAAVGISPIASTPASSPSPSAAMALFVSPIGAPDCPDTPPTCNLLDTDPGLEVPAEGLFDTASSPGLSASPKSPVELDLSPLLEPRACSTAACLYTPKRPPPHSQGKSRQWGGMRASLPSLPGGRSVRRAALAYSSCVPGAQGCTTTDIDINV</sequence>
<feature type="region of interest" description="Disordered" evidence="1">
    <location>
        <begin position="340"/>
        <end position="368"/>
    </location>
</feature>
<reference evidence="3" key="1">
    <citation type="submission" date="2021-01" db="EMBL/GenBank/DDBJ databases">
        <authorList>
            <person name="Corre E."/>
            <person name="Pelletier E."/>
            <person name="Niang G."/>
            <person name="Scheremetjew M."/>
            <person name="Finn R."/>
            <person name="Kale V."/>
            <person name="Holt S."/>
            <person name="Cochrane G."/>
            <person name="Meng A."/>
            <person name="Brown T."/>
            <person name="Cohen L."/>
        </authorList>
    </citation>
    <scope>NUCLEOTIDE SEQUENCE</scope>
    <source>
        <strain evidence="3">CCMP1594</strain>
    </source>
</reference>
<name>A0A6T2BYL1_9EUGL</name>